<gene>
    <name evidence="1" type="ORF">PPSC2_25940</name>
</gene>
<dbReference type="KEGG" id="ppm:PPSC2_25940"/>
<evidence type="ECO:0000313" key="1">
    <source>
        <dbReference type="EMBL" id="ADO59850.1"/>
    </source>
</evidence>
<name>E3EKL8_PAEPS</name>
<sequence>MNNRWRQIKRLPIPVSKFFDLYYNEQPDPPCPVCGGKVLHRHYYDEHVGIAETVDECTECNYYETESYGDTRLEVGKWSAVYHYTTSDKEISQIRGEFVRQQILEKERRKTERRKYYRKRG</sequence>
<accession>E3EKL8</accession>
<dbReference type="PATRIC" id="fig|886882.15.peg.5452"/>
<dbReference type="EMBL" id="CP002214">
    <property type="protein sequence ID" value="ADO59850.1"/>
    <property type="molecule type" value="Genomic_DNA"/>
</dbReference>
<dbReference type="HOGENOM" id="CLU_2035713_0_0_9"/>
<evidence type="ECO:0000313" key="2">
    <source>
        <dbReference type="Proteomes" id="UP000006868"/>
    </source>
</evidence>
<dbReference type="AlphaFoldDB" id="E3EKL8"/>
<dbReference type="Proteomes" id="UP000006868">
    <property type="component" value="Plasmid pSC2"/>
</dbReference>
<geneLocation type="plasmid" evidence="1 2">
    <name>pSC2</name>
</geneLocation>
<dbReference type="RefSeq" id="WP_013386264.1">
    <property type="nucleotide sequence ID" value="NC_014628.2"/>
</dbReference>
<organism evidence="1 2">
    <name type="scientific">Paenibacillus polymyxa (strain SC2)</name>
    <name type="common">Bacillus polymyxa</name>
    <dbReference type="NCBI Taxonomy" id="886882"/>
    <lineage>
        <taxon>Bacteria</taxon>
        <taxon>Bacillati</taxon>
        <taxon>Bacillota</taxon>
        <taxon>Bacilli</taxon>
        <taxon>Bacillales</taxon>
        <taxon>Paenibacillaceae</taxon>
        <taxon>Paenibacillus</taxon>
    </lineage>
</organism>
<reference evidence="1 2" key="1">
    <citation type="journal article" date="2011" name="J. Bacteriol.">
        <title>Complete genome sequence of Paenibacillus polymyxa SC2, a strain of plant growth-promoting Rhizobacterium with broad-spectrum antimicrobial activity.</title>
        <authorList>
            <person name="Ma M."/>
            <person name="Wang C."/>
            <person name="Ding Y."/>
            <person name="Li L."/>
            <person name="Shen D."/>
            <person name="Jiang X."/>
            <person name="Guan D."/>
            <person name="Cao F."/>
            <person name="Chen H."/>
            <person name="Feng R."/>
            <person name="Wang X."/>
            <person name="Ge Y."/>
            <person name="Yao L."/>
            <person name="Bing X."/>
            <person name="Yang X."/>
            <person name="Li J."/>
            <person name="Du B."/>
        </authorList>
    </citation>
    <scope>NUCLEOTIDE SEQUENCE [LARGE SCALE GENOMIC DNA]</scope>
    <source>
        <strain evidence="1 2">SC2</strain>
        <plasmid evidence="2">pSC2</plasmid>
    </source>
</reference>
<protein>
    <submittedName>
        <fullName evidence="1">Uncharacterized protein</fullName>
    </submittedName>
</protein>
<keyword evidence="1" id="KW-0614">Plasmid</keyword>
<proteinExistence type="predicted"/>